<dbReference type="Gene3D" id="3.40.50.1820">
    <property type="entry name" value="alpha/beta hydrolase"/>
    <property type="match status" value="1"/>
</dbReference>
<dbReference type="Gene3D" id="2.60.120.260">
    <property type="entry name" value="Galactose-binding domain-like"/>
    <property type="match status" value="1"/>
</dbReference>
<dbReference type="Pfam" id="PF08530">
    <property type="entry name" value="PepX_C"/>
    <property type="match status" value="1"/>
</dbReference>
<feature type="domain" description="Xaa-Pro dipeptidyl-peptidase C-terminal" evidence="2">
    <location>
        <begin position="372"/>
        <end position="631"/>
    </location>
</feature>
<dbReference type="AlphaFoldDB" id="A0A4R8DQP9"/>
<dbReference type="SMART" id="SM00939">
    <property type="entry name" value="PepX_C"/>
    <property type="match status" value="1"/>
</dbReference>
<dbReference type="SUPFAM" id="SSF49785">
    <property type="entry name" value="Galactose-binding domain-like"/>
    <property type="match status" value="1"/>
</dbReference>
<dbReference type="Proteomes" id="UP000294498">
    <property type="component" value="Unassembled WGS sequence"/>
</dbReference>
<evidence type="ECO:0000313" key="4">
    <source>
        <dbReference type="Proteomes" id="UP000294498"/>
    </source>
</evidence>
<dbReference type="NCBIfam" id="TIGR00976">
    <property type="entry name" value="CocE_NonD"/>
    <property type="match status" value="1"/>
</dbReference>
<evidence type="ECO:0000313" key="3">
    <source>
        <dbReference type="EMBL" id="TDW99636.1"/>
    </source>
</evidence>
<dbReference type="InterPro" id="IPR008979">
    <property type="entry name" value="Galactose-bd-like_sf"/>
</dbReference>
<evidence type="ECO:0000259" key="2">
    <source>
        <dbReference type="SMART" id="SM00939"/>
    </source>
</evidence>
<reference evidence="3 4" key="1">
    <citation type="submission" date="2019-03" db="EMBL/GenBank/DDBJ databases">
        <title>Genomic Encyclopedia of Type Strains, Phase IV (KMG-IV): sequencing the most valuable type-strain genomes for metagenomic binning, comparative biology and taxonomic classification.</title>
        <authorList>
            <person name="Goeker M."/>
        </authorList>
    </citation>
    <scope>NUCLEOTIDE SEQUENCE [LARGE SCALE GENOMIC DNA]</scope>
    <source>
        <strain evidence="3 4">DSM 100059</strain>
    </source>
</reference>
<protein>
    <recommendedName>
        <fullName evidence="2">Xaa-Pro dipeptidyl-peptidase C-terminal domain-containing protein</fullName>
    </recommendedName>
</protein>
<dbReference type="SUPFAM" id="SSF53474">
    <property type="entry name" value="alpha/beta-Hydrolases"/>
    <property type="match status" value="1"/>
</dbReference>
<accession>A0A4R8DQP9</accession>
<keyword evidence="1" id="KW-0378">Hydrolase</keyword>
<dbReference type="InterPro" id="IPR013736">
    <property type="entry name" value="Xaa-Pro_dipept_C"/>
</dbReference>
<dbReference type="InterPro" id="IPR005674">
    <property type="entry name" value="CocE/Ser_esterase"/>
</dbReference>
<organism evidence="3 4">
    <name type="scientific">Dinghuibacter silviterrae</name>
    <dbReference type="NCBI Taxonomy" id="1539049"/>
    <lineage>
        <taxon>Bacteria</taxon>
        <taxon>Pseudomonadati</taxon>
        <taxon>Bacteroidota</taxon>
        <taxon>Chitinophagia</taxon>
        <taxon>Chitinophagales</taxon>
        <taxon>Chitinophagaceae</taxon>
        <taxon>Dinghuibacter</taxon>
    </lineage>
</organism>
<dbReference type="GO" id="GO:0008239">
    <property type="term" value="F:dipeptidyl-peptidase activity"/>
    <property type="evidence" value="ECO:0007669"/>
    <property type="project" value="InterPro"/>
</dbReference>
<dbReference type="InterPro" id="IPR029058">
    <property type="entry name" value="AB_hydrolase_fold"/>
</dbReference>
<dbReference type="EMBL" id="SODV01000001">
    <property type="protein sequence ID" value="TDW99636.1"/>
    <property type="molecule type" value="Genomic_DNA"/>
</dbReference>
<dbReference type="Gene3D" id="1.10.3020.10">
    <property type="entry name" value="alpha-amino acid ester hydrolase ( Helical cap domain)"/>
    <property type="match status" value="1"/>
</dbReference>
<evidence type="ECO:0000256" key="1">
    <source>
        <dbReference type="ARBA" id="ARBA00022801"/>
    </source>
</evidence>
<gene>
    <name evidence="3" type="ORF">EDB95_0646</name>
</gene>
<proteinExistence type="predicted"/>
<dbReference type="InterPro" id="IPR000383">
    <property type="entry name" value="Xaa-Pro-like_dom"/>
</dbReference>
<dbReference type="Pfam" id="PF02129">
    <property type="entry name" value="Peptidase_S15"/>
    <property type="match status" value="1"/>
</dbReference>
<keyword evidence="4" id="KW-1185">Reference proteome</keyword>
<sequence>MSLENHKLLSHQLLPMRRILWLTLCLGPLIASAQNNADTLLAFIQANYTKIERRIPMRDGVKLFTAIYIPHDTTEDHAFMMMRTPYSCAPYGENSFPRRLGPSRFFPREKYIFVVQDVRGRYMSEGQFQEMTPAIDNKRNKKDVDESSDTYDTIDWLLKNIDHNSGKVGIYGISYPGFYASASLPGAHPAIKAVSPQAPVTDEFVGDDANHRGAFFLLDNFDFMNFFDHPRPEPWMKYPSMFDVKYDDAYDFFLKLGPVKNANDLYFKNQSKIWNEYLEHPTYDSYWRARNIRPHLKGITPAVLVVGGWFDAEDQFGALKTFEAANKQNPGADIHLLMGPWTHGAWARGEWSHYADYAFGANTSAYFQQLELDFFNFYLKGTGKPDLDKATVFVTGSNEWRKFTAWPPDESTPQTWYMGSSHTLSTDKPMIPSSYDTYVSDPAHPVPYINGVKSGRDNNYMGADQRFAALRPDVLTYTSDVLSSDMTLTGEIDVDLYASITGTDADFIVKVIDVLPLEPQGAAAPSTEEKALGGYEQLVRAEVMRGKFRKSWEHPEPFDPGSPTRVSFALNSIAHTFKAGHRLMVQVQSSWFPLVDLNPQTFVDIPQAKPGDFKTATIKLYHDTKHPSSITVRKLP</sequence>
<name>A0A4R8DQP9_9BACT</name>
<comment type="caution">
    <text evidence="3">The sequence shown here is derived from an EMBL/GenBank/DDBJ whole genome shotgun (WGS) entry which is preliminary data.</text>
</comment>